<feature type="transmembrane region" description="Helical" evidence="1">
    <location>
        <begin position="85"/>
        <end position="106"/>
    </location>
</feature>
<dbReference type="GO" id="GO:0017119">
    <property type="term" value="C:Golgi transport complex"/>
    <property type="evidence" value="ECO:0007669"/>
    <property type="project" value="InterPro"/>
</dbReference>
<dbReference type="Pfam" id="PF10392">
    <property type="entry name" value="COG5_N"/>
    <property type="match status" value="1"/>
</dbReference>
<dbReference type="PANTHER" id="PTHR13228:SF3">
    <property type="entry name" value="CONSERVED OLIGOMERIC GOLGI COMPLEX SUBUNIT 5"/>
    <property type="match status" value="1"/>
</dbReference>
<feature type="domain" description="Conserved oligomeric Golgi complex subunit 5 N-terminal" evidence="2">
    <location>
        <begin position="29"/>
        <end position="97"/>
    </location>
</feature>
<organism evidence="3">
    <name type="scientific">Lygus hesperus</name>
    <name type="common">Western plant bug</name>
    <dbReference type="NCBI Taxonomy" id="30085"/>
    <lineage>
        <taxon>Eukaryota</taxon>
        <taxon>Metazoa</taxon>
        <taxon>Ecdysozoa</taxon>
        <taxon>Arthropoda</taxon>
        <taxon>Hexapoda</taxon>
        <taxon>Insecta</taxon>
        <taxon>Pterygota</taxon>
        <taxon>Neoptera</taxon>
        <taxon>Paraneoptera</taxon>
        <taxon>Hemiptera</taxon>
        <taxon>Heteroptera</taxon>
        <taxon>Panheteroptera</taxon>
        <taxon>Cimicomorpha</taxon>
        <taxon>Miridae</taxon>
        <taxon>Mirini</taxon>
        <taxon>Lygus</taxon>
    </lineage>
</organism>
<sequence length="107" mass="12474">MTSEEIWISLKSDDFLSQFMNKVEHPEIDLHNFTQQSISVTEQLSKLTEGINLLDKELQRQVLEKHEDLVSQATWVEKLQGVLSIMHIHVQVVSYVYMCIIIIVFIC</sequence>
<dbReference type="InterPro" id="IPR019465">
    <property type="entry name" value="Cog5"/>
</dbReference>
<name>A0A146LWU7_LYGHE</name>
<evidence type="ECO:0000313" key="3">
    <source>
        <dbReference type="EMBL" id="JAQ12118.1"/>
    </source>
</evidence>
<keyword evidence="1" id="KW-1133">Transmembrane helix</keyword>
<dbReference type="EMBL" id="GDHC01006511">
    <property type="protein sequence ID" value="JAQ12118.1"/>
    <property type="molecule type" value="Transcribed_RNA"/>
</dbReference>
<dbReference type="AlphaFoldDB" id="A0A146LWU7"/>
<keyword evidence="1" id="KW-0812">Transmembrane</keyword>
<evidence type="ECO:0000256" key="1">
    <source>
        <dbReference type="SAM" id="Phobius"/>
    </source>
</evidence>
<dbReference type="GO" id="GO:0006891">
    <property type="term" value="P:intra-Golgi vesicle-mediated transport"/>
    <property type="evidence" value="ECO:0007669"/>
    <property type="project" value="InterPro"/>
</dbReference>
<reference evidence="3" key="1">
    <citation type="journal article" date="2016" name="Gigascience">
        <title>De novo construction of an expanded transcriptome assembly for the western tarnished plant bug, Lygus hesperus.</title>
        <authorList>
            <person name="Tassone E.E."/>
            <person name="Geib S.M."/>
            <person name="Hall B."/>
            <person name="Fabrick J.A."/>
            <person name="Brent C.S."/>
            <person name="Hull J.J."/>
        </authorList>
    </citation>
    <scope>NUCLEOTIDE SEQUENCE</scope>
</reference>
<keyword evidence="1" id="KW-0472">Membrane</keyword>
<protein>
    <submittedName>
        <fullName evidence="3">Conserved oligomeric Golgi complex subunit 5</fullName>
    </submittedName>
</protein>
<accession>A0A146LWU7</accession>
<dbReference type="PANTHER" id="PTHR13228">
    <property type="entry name" value="CONSERVED OLIGOMERIC GOLGI COMPLEX COMPONENT 5"/>
    <property type="match status" value="1"/>
</dbReference>
<dbReference type="InterPro" id="IPR049176">
    <property type="entry name" value="COG5_N"/>
</dbReference>
<evidence type="ECO:0000259" key="2">
    <source>
        <dbReference type="Pfam" id="PF10392"/>
    </source>
</evidence>
<proteinExistence type="predicted"/>
<gene>
    <name evidence="3" type="primary">Cog5_1</name>
    <name evidence="3" type="ORF">g.81822</name>
</gene>